<keyword evidence="2" id="KW-1185">Reference proteome</keyword>
<dbReference type="AlphaFoldDB" id="A0AAD7S9B1"/>
<protein>
    <recommendedName>
        <fullName evidence="3">Reverse transcriptase domain-containing protein</fullName>
    </recommendedName>
</protein>
<organism evidence="1 2">
    <name type="scientific">Aldrovandia affinis</name>
    <dbReference type="NCBI Taxonomy" id="143900"/>
    <lineage>
        <taxon>Eukaryota</taxon>
        <taxon>Metazoa</taxon>
        <taxon>Chordata</taxon>
        <taxon>Craniata</taxon>
        <taxon>Vertebrata</taxon>
        <taxon>Euteleostomi</taxon>
        <taxon>Actinopterygii</taxon>
        <taxon>Neopterygii</taxon>
        <taxon>Teleostei</taxon>
        <taxon>Notacanthiformes</taxon>
        <taxon>Halosauridae</taxon>
        <taxon>Aldrovandia</taxon>
    </lineage>
</organism>
<gene>
    <name evidence="1" type="ORF">AAFF_G00431540</name>
</gene>
<comment type="caution">
    <text evidence="1">The sequence shown here is derived from an EMBL/GenBank/DDBJ whole genome shotgun (WGS) entry which is preliminary data.</text>
</comment>
<evidence type="ECO:0000313" key="1">
    <source>
        <dbReference type="EMBL" id="KAJ8398077.1"/>
    </source>
</evidence>
<sequence>MVRVLSADMSKAFNHVDHAKLLQHLADIKLCPRLLAWLHSYTTGRRQRVMTNGAYSVRGDIRRYADNVGLSRAIPLTNIESITTMGMEMEQLDNKMLMNGKMSVEVRICFYKNPPQPGAVSEESL</sequence>
<evidence type="ECO:0008006" key="3">
    <source>
        <dbReference type="Google" id="ProtNLM"/>
    </source>
</evidence>
<evidence type="ECO:0000313" key="2">
    <source>
        <dbReference type="Proteomes" id="UP001221898"/>
    </source>
</evidence>
<dbReference type="Proteomes" id="UP001221898">
    <property type="component" value="Unassembled WGS sequence"/>
</dbReference>
<proteinExistence type="predicted"/>
<name>A0AAD7S9B1_9TELE</name>
<accession>A0AAD7S9B1</accession>
<dbReference type="EMBL" id="JAINUG010000093">
    <property type="protein sequence ID" value="KAJ8398077.1"/>
    <property type="molecule type" value="Genomic_DNA"/>
</dbReference>
<reference evidence="1" key="1">
    <citation type="journal article" date="2023" name="Science">
        <title>Genome structures resolve the early diversification of teleost fishes.</title>
        <authorList>
            <person name="Parey E."/>
            <person name="Louis A."/>
            <person name="Montfort J."/>
            <person name="Bouchez O."/>
            <person name="Roques C."/>
            <person name="Iampietro C."/>
            <person name="Lluch J."/>
            <person name="Castinel A."/>
            <person name="Donnadieu C."/>
            <person name="Desvignes T."/>
            <person name="Floi Bucao C."/>
            <person name="Jouanno E."/>
            <person name="Wen M."/>
            <person name="Mejri S."/>
            <person name="Dirks R."/>
            <person name="Jansen H."/>
            <person name="Henkel C."/>
            <person name="Chen W.J."/>
            <person name="Zahm M."/>
            <person name="Cabau C."/>
            <person name="Klopp C."/>
            <person name="Thompson A.W."/>
            <person name="Robinson-Rechavi M."/>
            <person name="Braasch I."/>
            <person name="Lecointre G."/>
            <person name="Bobe J."/>
            <person name="Postlethwait J.H."/>
            <person name="Berthelot C."/>
            <person name="Roest Crollius H."/>
            <person name="Guiguen Y."/>
        </authorList>
    </citation>
    <scope>NUCLEOTIDE SEQUENCE</scope>
    <source>
        <strain evidence="1">NC1722</strain>
    </source>
</reference>